<dbReference type="GO" id="GO:0006415">
    <property type="term" value="P:translational termination"/>
    <property type="evidence" value="ECO:0007669"/>
    <property type="project" value="InterPro"/>
</dbReference>
<dbReference type="PANTHER" id="PTHR43804">
    <property type="entry name" value="LD18447P"/>
    <property type="match status" value="1"/>
</dbReference>
<dbReference type="InterPro" id="IPR045853">
    <property type="entry name" value="Pep_chain_release_fac_I_sf"/>
</dbReference>
<dbReference type="KEGG" id="osn:118761512"/>
<dbReference type="PANTHER" id="PTHR43804:SF7">
    <property type="entry name" value="LD18447P"/>
    <property type="match status" value="1"/>
</dbReference>
<dbReference type="SMART" id="SM00937">
    <property type="entry name" value="PCRF"/>
    <property type="match status" value="1"/>
</dbReference>
<accession>A0A7E6EJD7</accession>
<proteinExistence type="predicted"/>
<organism evidence="3 4">
    <name type="scientific">Octopus sinensis</name>
    <name type="common">East Asian common octopus</name>
    <dbReference type="NCBI Taxonomy" id="2607531"/>
    <lineage>
        <taxon>Eukaryota</taxon>
        <taxon>Metazoa</taxon>
        <taxon>Spiralia</taxon>
        <taxon>Lophotrochozoa</taxon>
        <taxon>Mollusca</taxon>
        <taxon>Cephalopoda</taxon>
        <taxon>Coleoidea</taxon>
        <taxon>Octopodiformes</taxon>
        <taxon>Octopoda</taxon>
        <taxon>Incirrata</taxon>
        <taxon>Octopodidae</taxon>
        <taxon>Octopus</taxon>
    </lineage>
</organism>
<reference evidence="4" key="1">
    <citation type="submission" date="2025-08" db="UniProtKB">
        <authorList>
            <consortium name="RefSeq"/>
        </authorList>
    </citation>
    <scope>IDENTIFICATION</scope>
</reference>
<sequence>MRNVRLILSRTFTYRSVGVSPNALPILFPEDTLMNNYFTDVYNKYIKLGRRQTQYENEILQFDEIYTEICNLVKLLEYREELTKVISDDISELAENEMSSNFERIEEGKNKLIQVSCQKIMHDDTSVIIEVVDGVGGSESNIFSRELLSLYRRLAEDNNLSYNCVSQNEAQISGGGVYGLFGHEGGVHRVQRVPLTERSGRVHTSTVAVCVRPMFSQVLQVIITKGGCDFD</sequence>
<dbReference type="InterPro" id="IPR005139">
    <property type="entry name" value="PCRF"/>
</dbReference>
<dbReference type="Gene3D" id="3.30.70.1660">
    <property type="match status" value="1"/>
</dbReference>
<dbReference type="Pfam" id="PF03462">
    <property type="entry name" value="PCRF"/>
    <property type="match status" value="1"/>
</dbReference>
<dbReference type="InterPro" id="IPR050057">
    <property type="entry name" value="Prokaryotic/Mito_RF"/>
</dbReference>
<keyword evidence="3" id="KW-1185">Reference proteome</keyword>
<evidence type="ECO:0000313" key="3">
    <source>
        <dbReference type="Proteomes" id="UP000515154"/>
    </source>
</evidence>
<name>A0A7E6EJD7_9MOLL</name>
<dbReference type="RefSeq" id="XP_036355404.1">
    <property type="nucleotide sequence ID" value="XM_036499511.1"/>
</dbReference>
<gene>
    <name evidence="4" type="primary">LOC118761512</name>
</gene>
<protein>
    <submittedName>
        <fullName evidence="4">Peptide chain release factor 1-like</fullName>
    </submittedName>
</protein>
<evidence type="ECO:0000259" key="2">
    <source>
        <dbReference type="SMART" id="SM00937"/>
    </source>
</evidence>
<dbReference type="SUPFAM" id="SSF75620">
    <property type="entry name" value="Release factor"/>
    <property type="match status" value="1"/>
</dbReference>
<keyword evidence="1" id="KW-0488">Methylation</keyword>
<evidence type="ECO:0000313" key="4">
    <source>
        <dbReference type="RefSeq" id="XP_036355404.1"/>
    </source>
</evidence>
<evidence type="ECO:0000256" key="1">
    <source>
        <dbReference type="ARBA" id="ARBA00022481"/>
    </source>
</evidence>
<dbReference type="Proteomes" id="UP000515154">
    <property type="component" value="Unplaced"/>
</dbReference>
<dbReference type="AlphaFoldDB" id="A0A7E6EJD7"/>
<feature type="domain" description="Peptide chain release factor" evidence="2">
    <location>
        <begin position="81"/>
        <end position="184"/>
    </location>
</feature>